<keyword evidence="11" id="KW-1185">Reference proteome</keyword>
<dbReference type="InterPro" id="IPR050951">
    <property type="entry name" value="Retrovirus_Pol_polyprotein"/>
</dbReference>
<evidence type="ECO:0000256" key="6">
    <source>
        <dbReference type="ARBA" id="ARBA00022801"/>
    </source>
</evidence>
<dbReference type="SUPFAM" id="SSF56672">
    <property type="entry name" value="DNA/RNA polymerases"/>
    <property type="match status" value="1"/>
</dbReference>
<dbReference type="FunFam" id="3.10.20.370:FF:000001">
    <property type="entry name" value="Retrovirus-related Pol polyprotein from transposon 17.6-like protein"/>
    <property type="match status" value="1"/>
</dbReference>
<evidence type="ECO:0000256" key="3">
    <source>
        <dbReference type="ARBA" id="ARBA00022695"/>
    </source>
</evidence>
<dbReference type="Gene3D" id="3.10.20.370">
    <property type="match status" value="1"/>
</dbReference>
<reference evidence="11" key="1">
    <citation type="journal article" date="2015" name="Nat. Genet.">
        <title>The genome and transcriptome of the zoonotic hookworm Ancylostoma ceylanicum identify infection-specific gene families.</title>
        <authorList>
            <person name="Schwarz E.M."/>
            <person name="Hu Y."/>
            <person name="Antoshechkin I."/>
            <person name="Miller M.M."/>
            <person name="Sternberg P.W."/>
            <person name="Aroian R.V."/>
        </authorList>
    </citation>
    <scope>NUCLEOTIDE SEQUENCE</scope>
    <source>
        <strain evidence="11">HY135</strain>
    </source>
</reference>
<dbReference type="InterPro" id="IPR041588">
    <property type="entry name" value="Integrase_H2C2"/>
</dbReference>
<keyword evidence="5" id="KW-0255">Endonuclease</keyword>
<dbReference type="OrthoDB" id="5920491at2759"/>
<accession>A0A016TQH9</accession>
<evidence type="ECO:0000259" key="8">
    <source>
        <dbReference type="Pfam" id="PF17917"/>
    </source>
</evidence>
<evidence type="ECO:0000256" key="1">
    <source>
        <dbReference type="ARBA" id="ARBA00012493"/>
    </source>
</evidence>
<evidence type="ECO:0000256" key="2">
    <source>
        <dbReference type="ARBA" id="ARBA00022679"/>
    </source>
</evidence>
<keyword evidence="7" id="KW-0695">RNA-directed DNA polymerase</keyword>
<dbReference type="GO" id="GO:0003964">
    <property type="term" value="F:RNA-directed DNA polymerase activity"/>
    <property type="evidence" value="ECO:0007669"/>
    <property type="project" value="UniProtKB-KW"/>
</dbReference>
<evidence type="ECO:0000256" key="5">
    <source>
        <dbReference type="ARBA" id="ARBA00022759"/>
    </source>
</evidence>
<keyword evidence="2" id="KW-0808">Transferase</keyword>
<dbReference type="Pfam" id="PF17921">
    <property type="entry name" value="Integrase_H2C2"/>
    <property type="match status" value="1"/>
</dbReference>
<dbReference type="PANTHER" id="PTHR37984">
    <property type="entry name" value="PROTEIN CBG26694"/>
    <property type="match status" value="1"/>
</dbReference>
<sequence length="343" mass="38759">MAGYYLQLDTSPRLSAFEELKQALSRAPVLAQTGIQNAKNGTKPFYIYSDASKVGVGAVLAQKGDDGYIHPVYFTSKRLTKAEENYHITDLEALALMHAFRKFHYFIFEVRTVVRTDHQALASLFKRANVSPRVLRWALEIQRYDISIEYVKGAANSVADALSRGIPQLEGNALPTWTKNEGVIGAIQSTKWLEMLRRDSEFQPAIEAVEKGTSMEIRLARNRTLLTSDFTIDNGQLKLILEDGETATVVPEACRKDVFQEHHNGTLGGHFNARKTFKLLQRRVFWPGMLQDLTKRCRECQKCFLVNNHRKNTPPLRPVSARPFQVTGVDVLEMGPTTKGNKY</sequence>
<dbReference type="EMBL" id="JARK01001422">
    <property type="protein sequence ID" value="EYC04703.1"/>
    <property type="molecule type" value="Genomic_DNA"/>
</dbReference>
<dbReference type="GO" id="GO:0016787">
    <property type="term" value="F:hydrolase activity"/>
    <property type="evidence" value="ECO:0007669"/>
    <property type="project" value="UniProtKB-KW"/>
</dbReference>
<dbReference type="AlphaFoldDB" id="A0A016TQH9"/>
<dbReference type="InterPro" id="IPR043502">
    <property type="entry name" value="DNA/RNA_pol_sf"/>
</dbReference>
<dbReference type="Gene3D" id="1.10.340.70">
    <property type="match status" value="1"/>
</dbReference>
<feature type="domain" description="Reverse transcriptase RNase H-like" evidence="8">
    <location>
        <begin position="42"/>
        <end position="144"/>
    </location>
</feature>
<dbReference type="GO" id="GO:0004519">
    <property type="term" value="F:endonuclease activity"/>
    <property type="evidence" value="ECO:0007669"/>
    <property type="project" value="UniProtKB-KW"/>
</dbReference>
<dbReference type="Proteomes" id="UP000024635">
    <property type="component" value="Unassembled WGS sequence"/>
</dbReference>
<evidence type="ECO:0000256" key="7">
    <source>
        <dbReference type="ARBA" id="ARBA00022918"/>
    </source>
</evidence>
<name>A0A016TQH9_9BILA</name>
<dbReference type="PANTHER" id="PTHR37984:SF5">
    <property type="entry name" value="PROTEIN NYNRIN-LIKE"/>
    <property type="match status" value="1"/>
</dbReference>
<dbReference type="EC" id="2.7.7.49" evidence="1"/>
<dbReference type="Pfam" id="PF17917">
    <property type="entry name" value="RT_RNaseH"/>
    <property type="match status" value="1"/>
</dbReference>
<feature type="domain" description="Integrase zinc-binding" evidence="9">
    <location>
        <begin position="250"/>
        <end position="308"/>
    </location>
</feature>
<organism evidence="10 11">
    <name type="scientific">Ancylostoma ceylanicum</name>
    <dbReference type="NCBI Taxonomy" id="53326"/>
    <lineage>
        <taxon>Eukaryota</taxon>
        <taxon>Metazoa</taxon>
        <taxon>Ecdysozoa</taxon>
        <taxon>Nematoda</taxon>
        <taxon>Chromadorea</taxon>
        <taxon>Rhabditida</taxon>
        <taxon>Rhabditina</taxon>
        <taxon>Rhabditomorpha</taxon>
        <taxon>Strongyloidea</taxon>
        <taxon>Ancylostomatidae</taxon>
        <taxon>Ancylostomatinae</taxon>
        <taxon>Ancylostoma</taxon>
    </lineage>
</organism>
<dbReference type="FunFam" id="1.10.340.70:FF:000001">
    <property type="entry name" value="Retrovirus-related Pol polyprotein from transposon gypsy-like Protein"/>
    <property type="match status" value="1"/>
</dbReference>
<dbReference type="InterPro" id="IPR041373">
    <property type="entry name" value="RT_RNaseH"/>
</dbReference>
<proteinExistence type="predicted"/>
<keyword evidence="3" id="KW-0548">Nucleotidyltransferase</keyword>
<keyword evidence="4" id="KW-0540">Nuclease</keyword>
<dbReference type="CDD" id="cd09274">
    <property type="entry name" value="RNase_HI_RT_Ty3"/>
    <property type="match status" value="1"/>
</dbReference>
<evidence type="ECO:0000313" key="10">
    <source>
        <dbReference type="EMBL" id="EYC04703.1"/>
    </source>
</evidence>
<keyword evidence="6" id="KW-0378">Hydrolase</keyword>
<dbReference type="STRING" id="53326.A0A016TQH9"/>
<evidence type="ECO:0000313" key="11">
    <source>
        <dbReference type="Proteomes" id="UP000024635"/>
    </source>
</evidence>
<comment type="caution">
    <text evidence="10">The sequence shown here is derived from an EMBL/GenBank/DDBJ whole genome shotgun (WGS) entry which is preliminary data.</text>
</comment>
<gene>
    <name evidence="10" type="primary">Acey_s0086.g1939</name>
    <name evidence="10" type="ORF">Y032_0086g1939</name>
</gene>
<protein>
    <recommendedName>
        <fullName evidence="1">RNA-directed DNA polymerase</fullName>
        <ecNumber evidence="1">2.7.7.49</ecNumber>
    </recommendedName>
</protein>
<evidence type="ECO:0000256" key="4">
    <source>
        <dbReference type="ARBA" id="ARBA00022722"/>
    </source>
</evidence>
<evidence type="ECO:0000259" key="9">
    <source>
        <dbReference type="Pfam" id="PF17921"/>
    </source>
</evidence>